<feature type="transmembrane region" description="Helical" evidence="1">
    <location>
        <begin position="7"/>
        <end position="26"/>
    </location>
</feature>
<name>A0A132P9U1_ENTFC</name>
<evidence type="ECO:0000313" key="5">
    <source>
        <dbReference type="Proteomes" id="UP000070452"/>
    </source>
</evidence>
<gene>
    <name evidence="4" type="ORF">A5804_001227</name>
    <name evidence="2" type="ORF">AWT83_11595</name>
    <name evidence="3" type="ORF">M3X98_09405</name>
</gene>
<dbReference type="AlphaFoldDB" id="A0A132P9U1"/>
<evidence type="ECO:0000313" key="2">
    <source>
        <dbReference type="EMBL" id="KWX19083.1"/>
    </source>
</evidence>
<dbReference type="RefSeq" id="WP_002324899.1">
    <property type="nucleotide sequence ID" value="NZ_AP027294.1"/>
</dbReference>
<dbReference type="EMBL" id="JAMWMK010000013">
    <property type="protein sequence ID" value="MDC4248267.1"/>
    <property type="molecule type" value="Genomic_DNA"/>
</dbReference>
<evidence type="ECO:0000313" key="4">
    <source>
        <dbReference type="EMBL" id="OTN99736.1"/>
    </source>
</evidence>
<evidence type="ECO:0000313" key="3">
    <source>
        <dbReference type="EMBL" id="MDC4248267.1"/>
    </source>
</evidence>
<reference evidence="4 6" key="2">
    <citation type="submission" date="2017-05" db="EMBL/GenBank/DDBJ databases">
        <title>The Genome Sequence of Enterococcus faecium 6F2_DIV0138.</title>
        <authorList>
            <consortium name="The Broad Institute Genomics Platform"/>
            <consortium name="The Broad Institute Genomic Center for Infectious Diseases"/>
            <person name="Earl A."/>
            <person name="Manson A."/>
            <person name="Schwartman J."/>
            <person name="Gilmore M."/>
            <person name="Abouelleil A."/>
            <person name="Cao P."/>
            <person name="Chapman S."/>
            <person name="Cusick C."/>
            <person name="Shea T."/>
            <person name="Young S."/>
            <person name="Neafsey D."/>
            <person name="Nusbaum C."/>
            <person name="Birren B."/>
        </authorList>
    </citation>
    <scope>NUCLEOTIDE SEQUENCE [LARGE SCALE GENOMIC DNA]</scope>
    <source>
        <strain evidence="4 6">6F2_DIV0138</strain>
    </source>
</reference>
<reference evidence="3" key="3">
    <citation type="submission" date="2022-05" db="EMBL/GenBank/DDBJ databases">
        <title>Draft genome sequences of Clostridium perfringens strains isolated from Peru.</title>
        <authorList>
            <person name="Hurtado R."/>
            <person name="Lima L."/>
            <person name="Sousa T."/>
            <person name="Jaiswal A.K."/>
            <person name="Tiwari S."/>
            <person name="Maturrano L."/>
            <person name="Brenig B."/>
            <person name="Azevedo V."/>
        </authorList>
    </citation>
    <scope>NUCLEOTIDE SEQUENCE</scope>
    <source>
        <strain evidence="3">CP4</strain>
    </source>
</reference>
<dbReference type="Proteomes" id="UP001141166">
    <property type="component" value="Unassembled WGS sequence"/>
</dbReference>
<keyword evidence="1" id="KW-0472">Membrane</keyword>
<dbReference type="EMBL" id="NGLB01000001">
    <property type="protein sequence ID" value="OTN99736.1"/>
    <property type="molecule type" value="Genomic_DNA"/>
</dbReference>
<dbReference type="Proteomes" id="UP000194737">
    <property type="component" value="Unassembled WGS sequence"/>
</dbReference>
<accession>A0A132P9U1</accession>
<proteinExistence type="predicted"/>
<comment type="caution">
    <text evidence="2">The sequence shown here is derived from an EMBL/GenBank/DDBJ whole genome shotgun (WGS) entry which is preliminary data.</text>
</comment>
<keyword evidence="1" id="KW-1133">Transmembrane helix</keyword>
<dbReference type="EMBL" id="LRHK01000001">
    <property type="protein sequence ID" value="KWX19083.1"/>
    <property type="molecule type" value="Genomic_DNA"/>
</dbReference>
<evidence type="ECO:0000256" key="1">
    <source>
        <dbReference type="SAM" id="Phobius"/>
    </source>
</evidence>
<reference evidence="2 5" key="1">
    <citation type="submission" date="2016-01" db="EMBL/GenBank/DDBJ databases">
        <title>Molecular Mechanisms for transfer of large genomic segments between Enterococcus faecium strains.</title>
        <authorList>
            <person name="Garcia-Solache M.A."/>
            <person name="Lebreton F."/>
            <person name="Mclaughlin R.E."/>
            <person name="Whiteaker J.D."/>
            <person name="Gilmore M.S."/>
            <person name="Rice L.B."/>
        </authorList>
    </citation>
    <scope>NUCLEOTIDE SEQUENCE [LARGE SCALE GENOMIC DNA]</scope>
    <source>
        <strain evidence="2 5">D344RRF x C68</strain>
    </source>
</reference>
<keyword evidence="1" id="KW-0812">Transmembrane</keyword>
<dbReference type="Proteomes" id="UP000070452">
    <property type="component" value="Unassembled WGS sequence"/>
</dbReference>
<feature type="transmembrane region" description="Helical" evidence="1">
    <location>
        <begin position="32"/>
        <end position="55"/>
    </location>
</feature>
<sequence length="59" mass="6664">MTLINKLNANIFLYTGMILVILNAIFLDFNFFINILGLALVSFSSNITKIIGNFLKDDH</sequence>
<protein>
    <submittedName>
        <fullName evidence="2">Uncharacterized protein</fullName>
    </submittedName>
</protein>
<evidence type="ECO:0000313" key="6">
    <source>
        <dbReference type="Proteomes" id="UP000194737"/>
    </source>
</evidence>
<organism evidence="2 5">
    <name type="scientific">Enterococcus faecium</name>
    <name type="common">Streptococcus faecium</name>
    <dbReference type="NCBI Taxonomy" id="1352"/>
    <lineage>
        <taxon>Bacteria</taxon>
        <taxon>Bacillati</taxon>
        <taxon>Bacillota</taxon>
        <taxon>Bacilli</taxon>
        <taxon>Lactobacillales</taxon>
        <taxon>Enterococcaceae</taxon>
        <taxon>Enterococcus</taxon>
    </lineage>
</organism>